<evidence type="ECO:0000256" key="1">
    <source>
        <dbReference type="SAM" id="Phobius"/>
    </source>
</evidence>
<feature type="transmembrane region" description="Helical" evidence="1">
    <location>
        <begin position="6"/>
        <end position="23"/>
    </location>
</feature>
<organism evidence="3 4">
    <name type="scientific">Aquibacillus rhizosphaerae</name>
    <dbReference type="NCBI Taxonomy" id="3051431"/>
    <lineage>
        <taxon>Bacteria</taxon>
        <taxon>Bacillati</taxon>
        <taxon>Bacillota</taxon>
        <taxon>Bacilli</taxon>
        <taxon>Bacillales</taxon>
        <taxon>Bacillaceae</taxon>
        <taxon>Aquibacillus</taxon>
    </lineage>
</organism>
<dbReference type="EMBL" id="JASTZU010000058">
    <property type="protein sequence ID" value="MDL4842478.1"/>
    <property type="molecule type" value="Genomic_DNA"/>
</dbReference>
<feature type="domain" description="GIY-YIG" evidence="2">
    <location>
        <begin position="69"/>
        <end position="153"/>
    </location>
</feature>
<protein>
    <submittedName>
        <fullName evidence="3">GIY-YIG nuclease family protein</fullName>
    </submittedName>
</protein>
<keyword evidence="1" id="KW-1133">Transmembrane helix</keyword>
<evidence type="ECO:0000259" key="2">
    <source>
        <dbReference type="PROSITE" id="PS50164"/>
    </source>
</evidence>
<dbReference type="CDD" id="cd00719">
    <property type="entry name" value="GIY-YIG_SF"/>
    <property type="match status" value="1"/>
</dbReference>
<dbReference type="Pfam" id="PF01541">
    <property type="entry name" value="GIY-YIG"/>
    <property type="match status" value="1"/>
</dbReference>
<evidence type="ECO:0000313" key="4">
    <source>
        <dbReference type="Proteomes" id="UP001235343"/>
    </source>
</evidence>
<gene>
    <name evidence="3" type="ORF">QQS35_18750</name>
</gene>
<dbReference type="SUPFAM" id="SSF82771">
    <property type="entry name" value="GIY-YIG endonuclease"/>
    <property type="match status" value="1"/>
</dbReference>
<proteinExistence type="predicted"/>
<keyword evidence="4" id="KW-1185">Reference proteome</keyword>
<accession>A0ABT7L9E0</accession>
<dbReference type="PROSITE" id="PS50164">
    <property type="entry name" value="GIY_YIG"/>
    <property type="match status" value="1"/>
</dbReference>
<keyword evidence="1" id="KW-0812">Transmembrane</keyword>
<keyword evidence="1" id="KW-0472">Membrane</keyword>
<dbReference type="InterPro" id="IPR000305">
    <property type="entry name" value="GIY-YIG_endonuc"/>
</dbReference>
<reference evidence="3 4" key="1">
    <citation type="submission" date="2023-06" db="EMBL/GenBank/DDBJ databases">
        <title>Aquibacillus rhizosphaerae LR5S19.</title>
        <authorList>
            <person name="Sun J.-Q."/>
        </authorList>
    </citation>
    <scope>NUCLEOTIDE SEQUENCE [LARGE SCALE GENOMIC DNA]</scope>
    <source>
        <strain evidence="3 4">LR5S19</strain>
    </source>
</reference>
<name>A0ABT7L9E0_9BACI</name>
<dbReference type="InterPro" id="IPR035901">
    <property type="entry name" value="GIY-YIG_endonuc_sf"/>
</dbReference>
<evidence type="ECO:0000313" key="3">
    <source>
        <dbReference type="EMBL" id="MDL4842478.1"/>
    </source>
</evidence>
<dbReference type="Proteomes" id="UP001235343">
    <property type="component" value="Unassembled WGS sequence"/>
</dbReference>
<dbReference type="RefSeq" id="WP_285933749.1">
    <property type="nucleotide sequence ID" value="NZ_JASTZU010000058.1"/>
</dbReference>
<sequence length="159" mass="18469">MDFLFFLSFGLIIFILLVFLFQAREQSKIRKQIFELANNTLELTPEDFLEMRNKSFGGKGKALYSNNYNFSGVYILYNQSKDLYYVGQGKQVLNRVNSHFTGRGNGDVYADYKYGDFWTIKMIALKNSGFSTLNELEKSAIETYDSFNKGYNKTRGNKR</sequence>
<dbReference type="Gene3D" id="3.40.1440.10">
    <property type="entry name" value="GIY-YIG endonuclease"/>
    <property type="match status" value="1"/>
</dbReference>
<comment type="caution">
    <text evidence="3">The sequence shown here is derived from an EMBL/GenBank/DDBJ whole genome shotgun (WGS) entry which is preliminary data.</text>
</comment>